<dbReference type="PANTHER" id="PTHR10907:SF47">
    <property type="entry name" value="REGUCALCIN"/>
    <property type="match status" value="1"/>
</dbReference>
<evidence type="ECO:0000313" key="6">
    <source>
        <dbReference type="Proteomes" id="UP000612456"/>
    </source>
</evidence>
<dbReference type="Gene3D" id="2.120.10.30">
    <property type="entry name" value="TolB, C-terminal domain"/>
    <property type="match status" value="1"/>
</dbReference>
<keyword evidence="3" id="KW-0479">Metal-binding</keyword>
<reference evidence="5" key="1">
    <citation type="journal article" date="2014" name="Int. J. Syst. Evol. Microbiol.">
        <title>Complete genome sequence of Corynebacterium casei LMG S-19264T (=DSM 44701T), isolated from a smear-ripened cheese.</title>
        <authorList>
            <consortium name="US DOE Joint Genome Institute (JGI-PGF)"/>
            <person name="Walter F."/>
            <person name="Albersmeier A."/>
            <person name="Kalinowski J."/>
            <person name="Ruckert C."/>
        </authorList>
    </citation>
    <scope>NUCLEOTIDE SEQUENCE</scope>
    <source>
        <strain evidence="5">CGMCC 1.15178</strain>
    </source>
</reference>
<comment type="similarity">
    <text evidence="1">Belongs to the SMP-30/CGR1 family.</text>
</comment>
<evidence type="ECO:0000259" key="4">
    <source>
        <dbReference type="Pfam" id="PF08450"/>
    </source>
</evidence>
<proteinExistence type="inferred from homology"/>
<reference evidence="5" key="2">
    <citation type="submission" date="2020-09" db="EMBL/GenBank/DDBJ databases">
        <authorList>
            <person name="Sun Q."/>
            <person name="Zhou Y."/>
        </authorList>
    </citation>
    <scope>NUCLEOTIDE SEQUENCE</scope>
    <source>
        <strain evidence="5">CGMCC 1.15178</strain>
    </source>
</reference>
<evidence type="ECO:0000256" key="1">
    <source>
        <dbReference type="ARBA" id="ARBA00008853"/>
    </source>
</evidence>
<dbReference type="EMBL" id="BMHP01000001">
    <property type="protein sequence ID" value="GGD58882.1"/>
    <property type="molecule type" value="Genomic_DNA"/>
</dbReference>
<feature type="binding site" evidence="3">
    <location>
        <position position="101"/>
    </location>
    <ligand>
        <name>substrate</name>
    </ligand>
</feature>
<comment type="cofactor">
    <cofactor evidence="3">
        <name>Zn(2+)</name>
        <dbReference type="ChEBI" id="CHEBI:29105"/>
    </cofactor>
    <text evidence="3">Binds 1 divalent metal cation per subunit.</text>
</comment>
<dbReference type="InterPro" id="IPR005511">
    <property type="entry name" value="SMP-30"/>
</dbReference>
<feature type="binding site" evidence="3">
    <location>
        <position position="99"/>
    </location>
    <ligand>
        <name>substrate</name>
    </ligand>
</feature>
<dbReference type="GO" id="GO:0004341">
    <property type="term" value="F:gluconolactonase activity"/>
    <property type="evidence" value="ECO:0007669"/>
    <property type="project" value="TreeGrafter"/>
</dbReference>
<dbReference type="InterPro" id="IPR013658">
    <property type="entry name" value="SGL"/>
</dbReference>
<keyword evidence="6" id="KW-1185">Reference proteome</keyword>
<dbReference type="SUPFAM" id="SSF63829">
    <property type="entry name" value="Calcium-dependent phosphotriesterase"/>
    <property type="match status" value="1"/>
</dbReference>
<protein>
    <submittedName>
        <fullName evidence="5">Regucalcin-like protein</fullName>
    </submittedName>
</protein>
<dbReference type="Proteomes" id="UP000612456">
    <property type="component" value="Unassembled WGS sequence"/>
</dbReference>
<dbReference type="AlphaFoldDB" id="A0A917DPY7"/>
<dbReference type="RefSeq" id="WP_188990725.1">
    <property type="nucleotide sequence ID" value="NZ_BMHP01000001.1"/>
</dbReference>
<accession>A0A917DPY7</accession>
<dbReference type="InterPro" id="IPR011042">
    <property type="entry name" value="6-blade_b-propeller_TolB-like"/>
</dbReference>
<evidence type="ECO:0000256" key="2">
    <source>
        <dbReference type="PIRSR" id="PIRSR605511-1"/>
    </source>
</evidence>
<gene>
    <name evidence="5" type="ORF">GCM10010911_15920</name>
</gene>
<feature type="binding site" evidence="3">
    <location>
        <position position="16"/>
    </location>
    <ligand>
        <name>a divalent metal cation</name>
        <dbReference type="ChEBI" id="CHEBI:60240"/>
    </ligand>
</feature>
<evidence type="ECO:0000313" key="5">
    <source>
        <dbReference type="EMBL" id="GGD58882.1"/>
    </source>
</evidence>
<dbReference type="PRINTS" id="PR01790">
    <property type="entry name" value="SMP30FAMILY"/>
</dbReference>
<comment type="caution">
    <text evidence="5">The sequence shown here is derived from an EMBL/GenBank/DDBJ whole genome shotgun (WGS) entry which is preliminary data.</text>
</comment>
<dbReference type="GO" id="GO:0005509">
    <property type="term" value="F:calcium ion binding"/>
    <property type="evidence" value="ECO:0007669"/>
    <property type="project" value="TreeGrafter"/>
</dbReference>
<evidence type="ECO:0000256" key="3">
    <source>
        <dbReference type="PIRSR" id="PIRSR605511-2"/>
    </source>
</evidence>
<organism evidence="5 6">
    <name type="scientific">Paenibacillus nasutitermitis</name>
    <dbReference type="NCBI Taxonomy" id="1652958"/>
    <lineage>
        <taxon>Bacteria</taxon>
        <taxon>Bacillati</taxon>
        <taxon>Bacillota</taxon>
        <taxon>Bacilli</taxon>
        <taxon>Bacillales</taxon>
        <taxon>Paenibacillaceae</taxon>
        <taxon>Paenibacillus</taxon>
    </lineage>
</organism>
<feature type="binding site" evidence="3">
    <location>
        <position position="147"/>
    </location>
    <ligand>
        <name>a divalent metal cation</name>
        <dbReference type="ChEBI" id="CHEBI:60240"/>
    </ligand>
</feature>
<feature type="binding site" evidence="3">
    <location>
        <position position="197"/>
    </location>
    <ligand>
        <name>a divalent metal cation</name>
        <dbReference type="ChEBI" id="CHEBI:60240"/>
    </ligand>
</feature>
<feature type="active site" description="Proton donor/acceptor" evidence="2">
    <location>
        <position position="197"/>
    </location>
</feature>
<keyword evidence="3" id="KW-0862">Zinc</keyword>
<dbReference type="PANTHER" id="PTHR10907">
    <property type="entry name" value="REGUCALCIN"/>
    <property type="match status" value="1"/>
</dbReference>
<dbReference type="Pfam" id="PF08450">
    <property type="entry name" value="SGL"/>
    <property type="match status" value="1"/>
</dbReference>
<name>A0A917DPY7_9BACL</name>
<feature type="domain" description="SMP-30/Gluconolactonase/LRE-like region" evidence="4">
    <location>
        <begin position="14"/>
        <end position="257"/>
    </location>
</feature>
<dbReference type="GO" id="GO:0019853">
    <property type="term" value="P:L-ascorbic acid biosynthetic process"/>
    <property type="evidence" value="ECO:0007669"/>
    <property type="project" value="TreeGrafter"/>
</dbReference>
<sequence length="291" mass="32071">MVQVELVLDAKATLGEGPSWDADKGMLYWVDILESRVHSFHPGEGTNHTYDIGQYAGAVVPDRKNGFVLAAINGFFRYNPEGNQLEPISDPEAGMPDNRFNDGKCDAKGRFWAGTMGMMDQNAAGALYRLDPDLKVEQKMTGITCSNGITWSPDHTKMYYIDSPTRKVMEYEFDLITGELGASRIAVEIPEGEGVPDGMTSDVEGMIWVAQWDGYCVSRYNPHTGERLLKVDIPASRVTSCVFGGENMDELYITSARTGLSEEELQRYPLSGGIFKLRPGVQGLPSYPFGG</sequence>